<keyword evidence="4" id="KW-1185">Reference proteome</keyword>
<comment type="caution">
    <text evidence="3">The sequence shown here is derived from an EMBL/GenBank/DDBJ whole genome shotgun (WGS) entry which is preliminary data.</text>
</comment>
<dbReference type="Proteomes" id="UP001338125">
    <property type="component" value="Unassembled WGS sequence"/>
</dbReference>
<evidence type="ECO:0000256" key="1">
    <source>
        <dbReference type="SAM" id="MobiDB-lite"/>
    </source>
</evidence>
<dbReference type="InterPro" id="IPR024500">
    <property type="entry name" value="DUF3074"/>
</dbReference>
<dbReference type="PANTHER" id="PTHR40370:SF1">
    <property type="entry name" value="DUF3074 DOMAIN-CONTAINING PROTEIN"/>
    <property type="match status" value="1"/>
</dbReference>
<feature type="region of interest" description="Disordered" evidence="1">
    <location>
        <begin position="184"/>
        <end position="231"/>
    </location>
</feature>
<gene>
    <name evidence="3" type="ORF">PT974_09092</name>
</gene>
<sequence>MGEKYGPFVRLWGILPSQMPADGAPTEDIAQFVGSILGEAVPFVGGLPASSAPKNGDGSWKPKGCKAFAHSAAPVHLYERVVSTEDLASVAKENDLPQAKGAKVRAETWTLRRSVHEDVAKPGTASWEEWARYFKEGHAEAEKAFTPSVLSTKIKARWDCNGVEVTLGDDTWEDFSLKLEDLRPRPPRIHRGPNRRRPGGALRRRDEAGRGAARRVHERGEVQGEEGGSGVEWVMGTASDARGVLPAWVQKMAVPGQIAKDVDMFLEWVVKERKKKGSLWSRVCE</sequence>
<feature type="domain" description="DUF3074" evidence="2">
    <location>
        <begin position="223"/>
        <end position="269"/>
    </location>
</feature>
<dbReference type="PANTHER" id="PTHR40370">
    <property type="entry name" value="EXPRESSED PROTEIN"/>
    <property type="match status" value="1"/>
</dbReference>
<evidence type="ECO:0000313" key="3">
    <source>
        <dbReference type="EMBL" id="KAK5990819.1"/>
    </source>
</evidence>
<proteinExistence type="predicted"/>
<dbReference type="EMBL" id="JAVFKD010000014">
    <property type="protein sequence ID" value="KAK5990819.1"/>
    <property type="molecule type" value="Genomic_DNA"/>
</dbReference>
<evidence type="ECO:0000259" key="2">
    <source>
        <dbReference type="Pfam" id="PF11274"/>
    </source>
</evidence>
<organism evidence="3 4">
    <name type="scientific">Cladobotryum mycophilum</name>
    <dbReference type="NCBI Taxonomy" id="491253"/>
    <lineage>
        <taxon>Eukaryota</taxon>
        <taxon>Fungi</taxon>
        <taxon>Dikarya</taxon>
        <taxon>Ascomycota</taxon>
        <taxon>Pezizomycotina</taxon>
        <taxon>Sordariomycetes</taxon>
        <taxon>Hypocreomycetidae</taxon>
        <taxon>Hypocreales</taxon>
        <taxon>Hypocreaceae</taxon>
        <taxon>Cladobotryum</taxon>
    </lineage>
</organism>
<accession>A0ABR0SFA3</accession>
<evidence type="ECO:0000313" key="4">
    <source>
        <dbReference type="Proteomes" id="UP001338125"/>
    </source>
</evidence>
<protein>
    <recommendedName>
        <fullName evidence="2">DUF3074 domain-containing protein</fullName>
    </recommendedName>
</protein>
<reference evidence="3 4" key="1">
    <citation type="submission" date="2024-01" db="EMBL/GenBank/DDBJ databases">
        <title>Complete genome of Cladobotryum mycophilum ATHUM6906.</title>
        <authorList>
            <person name="Christinaki A.C."/>
            <person name="Myridakis A.I."/>
            <person name="Kouvelis V.N."/>
        </authorList>
    </citation>
    <scope>NUCLEOTIDE SEQUENCE [LARGE SCALE GENOMIC DNA]</scope>
    <source>
        <strain evidence="3 4">ATHUM6906</strain>
    </source>
</reference>
<feature type="domain" description="DUF3074" evidence="2">
    <location>
        <begin position="109"/>
        <end position="183"/>
    </location>
</feature>
<feature type="compositionally biased region" description="Basic residues" evidence="1">
    <location>
        <begin position="185"/>
        <end position="198"/>
    </location>
</feature>
<name>A0ABR0SFA3_9HYPO</name>
<dbReference type="Pfam" id="PF11274">
    <property type="entry name" value="DUF3074"/>
    <property type="match status" value="2"/>
</dbReference>